<dbReference type="InterPro" id="IPR016161">
    <property type="entry name" value="Ald_DH/histidinol_DH"/>
</dbReference>
<evidence type="ECO:0000256" key="1">
    <source>
        <dbReference type="ARBA" id="ARBA00009986"/>
    </source>
</evidence>
<dbReference type="Gene3D" id="3.40.309.10">
    <property type="entry name" value="Aldehyde Dehydrogenase, Chain A, domain 2"/>
    <property type="match status" value="1"/>
</dbReference>
<gene>
    <name evidence="7" type="ORF">AS156_18320</name>
</gene>
<keyword evidence="2 5" id="KW-0560">Oxidoreductase</keyword>
<feature type="active site" evidence="4">
    <location>
        <position position="276"/>
    </location>
</feature>
<dbReference type="GO" id="GO:0016620">
    <property type="term" value="F:oxidoreductase activity, acting on the aldehyde or oxo group of donors, NAD or NADP as acceptor"/>
    <property type="evidence" value="ECO:0007669"/>
    <property type="project" value="InterPro"/>
</dbReference>
<name>A0A109JGS1_9BRAD</name>
<dbReference type="PROSITE" id="PS00687">
    <property type="entry name" value="ALDEHYDE_DEHYDR_GLU"/>
    <property type="match status" value="1"/>
</dbReference>
<evidence type="ECO:0000256" key="2">
    <source>
        <dbReference type="ARBA" id="ARBA00023002"/>
    </source>
</evidence>
<evidence type="ECO:0000256" key="3">
    <source>
        <dbReference type="ARBA" id="ARBA00023097"/>
    </source>
</evidence>
<comment type="similarity">
    <text evidence="1 5">Belongs to the aldehyde dehydrogenase family.</text>
</comment>
<dbReference type="FunFam" id="3.40.309.10:FF:000012">
    <property type="entry name" value="Betaine aldehyde dehydrogenase"/>
    <property type="match status" value="1"/>
</dbReference>
<dbReference type="OrthoDB" id="9772584at2"/>
<dbReference type="Gene3D" id="3.40.605.10">
    <property type="entry name" value="Aldehyde Dehydrogenase, Chain A, domain 1"/>
    <property type="match status" value="1"/>
</dbReference>
<dbReference type="InterPro" id="IPR016160">
    <property type="entry name" value="Ald_DH_CS_CYS"/>
</dbReference>
<evidence type="ECO:0000256" key="4">
    <source>
        <dbReference type="PROSITE-ProRule" id="PRU10007"/>
    </source>
</evidence>
<keyword evidence="3" id="KW-0558">Oxidation</keyword>
<keyword evidence="8" id="KW-1185">Reference proteome</keyword>
<evidence type="ECO:0000256" key="5">
    <source>
        <dbReference type="RuleBase" id="RU003345"/>
    </source>
</evidence>
<dbReference type="PANTHER" id="PTHR11699">
    <property type="entry name" value="ALDEHYDE DEHYDROGENASE-RELATED"/>
    <property type="match status" value="1"/>
</dbReference>
<dbReference type="EMBL" id="LNCU01000107">
    <property type="protein sequence ID" value="KWV48434.1"/>
    <property type="molecule type" value="Genomic_DNA"/>
</dbReference>
<proteinExistence type="inferred from homology"/>
<dbReference type="Pfam" id="PF00171">
    <property type="entry name" value="Aldedh"/>
    <property type="match status" value="1"/>
</dbReference>
<dbReference type="FunFam" id="3.40.605.10:FF:000007">
    <property type="entry name" value="NAD/NADP-dependent betaine aldehyde dehydrogenase"/>
    <property type="match status" value="1"/>
</dbReference>
<dbReference type="AlphaFoldDB" id="A0A109JGS1"/>
<organism evidence="7 8">
    <name type="scientific">Bradyrhizobium macuxiense</name>
    <dbReference type="NCBI Taxonomy" id="1755647"/>
    <lineage>
        <taxon>Bacteria</taxon>
        <taxon>Pseudomonadati</taxon>
        <taxon>Pseudomonadota</taxon>
        <taxon>Alphaproteobacteria</taxon>
        <taxon>Hyphomicrobiales</taxon>
        <taxon>Nitrobacteraceae</taxon>
        <taxon>Bradyrhizobium</taxon>
    </lineage>
</organism>
<dbReference type="InterPro" id="IPR016162">
    <property type="entry name" value="Ald_DH_N"/>
</dbReference>
<dbReference type="InterPro" id="IPR016163">
    <property type="entry name" value="Ald_DH_C"/>
</dbReference>
<accession>A0A109JGS1</accession>
<comment type="caution">
    <text evidence="7">The sequence shown here is derived from an EMBL/GenBank/DDBJ whole genome shotgun (WGS) entry which is preliminary data.</text>
</comment>
<reference evidence="7 8" key="1">
    <citation type="submission" date="2015-11" db="EMBL/GenBank/DDBJ databases">
        <title>Draft Genome Sequence of the Strain BR 10303 (Bradyrhizobium sp.) isolated from nodules of Centrolobium paraense.</title>
        <authorList>
            <person name="Zelli J.E."/>
            <person name="Simoes-Araujo J.L."/>
            <person name="Barauna A.C."/>
            <person name="Silva K."/>
        </authorList>
    </citation>
    <scope>NUCLEOTIDE SEQUENCE [LARGE SCALE GENOMIC DNA]</scope>
    <source>
        <strain evidence="7 8">BR 10303</strain>
    </source>
</reference>
<dbReference type="Proteomes" id="UP000057737">
    <property type="component" value="Unassembled WGS sequence"/>
</dbReference>
<feature type="domain" description="Aldehyde dehydrogenase" evidence="6">
    <location>
        <begin position="38"/>
        <end position="499"/>
    </location>
</feature>
<dbReference type="SUPFAM" id="SSF53720">
    <property type="entry name" value="ALDH-like"/>
    <property type="match status" value="1"/>
</dbReference>
<dbReference type="PROSITE" id="PS00070">
    <property type="entry name" value="ALDEHYDE_DEHYDR_CYS"/>
    <property type="match status" value="1"/>
</dbReference>
<dbReference type="InterPro" id="IPR029510">
    <property type="entry name" value="Ald_DH_CS_GLU"/>
</dbReference>
<dbReference type="InterPro" id="IPR015590">
    <property type="entry name" value="Aldehyde_DH_dom"/>
</dbReference>
<evidence type="ECO:0000313" key="7">
    <source>
        <dbReference type="EMBL" id="KWV48434.1"/>
    </source>
</evidence>
<evidence type="ECO:0000313" key="8">
    <source>
        <dbReference type="Proteomes" id="UP000057737"/>
    </source>
</evidence>
<protein>
    <submittedName>
        <fullName evidence="7">Aldehyde dehydrogenase</fullName>
    </submittedName>
</protein>
<sequence length="503" mass="52908">MTTHVHASAELPVSEATRTFLAAEHTMTIGGRDVFAASGATIPVFDPAAGGTIAAVPAGGKAEIDAAVRAARKALEGSWSKLRPADRERLLLKLADAIEANGTVLAELETANNGQSIGIARAIEVGASVEHVRYMAGWATKIYGQTFDVSIAVPPGTRYRAMTRKEPVGVVGAIVPWNFPLSMAIWKIAPALAAGCTIVLKPAEETPLSALRLGQIIRDVGFPEGVVNVVTGYGHEAGAALASHPGIDKVAFTGSTEVGKIIGRAAVENMTRFALELGGKSPMVMFDDMNPDLIGTAAAIGVYFNQGQVCTCGSRVLVQKSIYDKVAETFVSVANTLKIGSGFDPANQINPLVSKKQQSRVLGLIEKGVAEGARVAAGGAATDSNGFFVKPTVIVGAKPENILVREEIFGPVAALMPFDDMDDAIRQANDTVYGLSASIWSRDINRCFTFADAVKAGTVWVNMHNVLDPNMPFGGFRQSGIGREHGATAVENYMETKSICVAL</sequence>
<dbReference type="RefSeq" id="WP_066513451.1">
    <property type="nucleotide sequence ID" value="NZ_LNCU01000107.1"/>
</dbReference>
<evidence type="ECO:0000259" key="6">
    <source>
        <dbReference type="Pfam" id="PF00171"/>
    </source>
</evidence>